<dbReference type="Proteomes" id="UP000887566">
    <property type="component" value="Unplaced"/>
</dbReference>
<evidence type="ECO:0000313" key="3">
    <source>
        <dbReference type="WBParaSite" id="PSAMB.scaffold2741size21548.g19011.t1"/>
    </source>
</evidence>
<name>A0A914VY10_9BILA</name>
<feature type="compositionally biased region" description="Basic residues" evidence="1">
    <location>
        <begin position="1"/>
        <end position="16"/>
    </location>
</feature>
<protein>
    <submittedName>
        <fullName evidence="3">Uncharacterized protein</fullName>
    </submittedName>
</protein>
<organism evidence="2 3">
    <name type="scientific">Plectus sambesii</name>
    <dbReference type="NCBI Taxonomy" id="2011161"/>
    <lineage>
        <taxon>Eukaryota</taxon>
        <taxon>Metazoa</taxon>
        <taxon>Ecdysozoa</taxon>
        <taxon>Nematoda</taxon>
        <taxon>Chromadorea</taxon>
        <taxon>Plectida</taxon>
        <taxon>Plectina</taxon>
        <taxon>Plectoidea</taxon>
        <taxon>Plectidae</taxon>
        <taxon>Plectus</taxon>
    </lineage>
</organism>
<accession>A0A914VY10</accession>
<proteinExistence type="predicted"/>
<dbReference type="WBParaSite" id="PSAMB.scaffold2741size21548.g19011.t1">
    <property type="protein sequence ID" value="PSAMB.scaffold2741size21548.g19011.t1"/>
    <property type="gene ID" value="PSAMB.scaffold2741size21548.g19011"/>
</dbReference>
<evidence type="ECO:0000313" key="2">
    <source>
        <dbReference type="Proteomes" id="UP000887566"/>
    </source>
</evidence>
<keyword evidence="2" id="KW-1185">Reference proteome</keyword>
<reference evidence="3" key="1">
    <citation type="submission" date="2022-11" db="UniProtKB">
        <authorList>
            <consortium name="WormBaseParasite"/>
        </authorList>
    </citation>
    <scope>IDENTIFICATION</scope>
</reference>
<feature type="region of interest" description="Disordered" evidence="1">
    <location>
        <begin position="1"/>
        <end position="20"/>
    </location>
</feature>
<sequence>MWRGIRRRRRGSRRRGQKETGALVREWVGWREIGQASKERTDDVARHGARKAQTIHGRSVWRELSEERVEEREGIRCLARIAMPNRRNVKDDFWTISHIRFGISVTVTSANENAPPTSH</sequence>
<evidence type="ECO:0000256" key="1">
    <source>
        <dbReference type="SAM" id="MobiDB-lite"/>
    </source>
</evidence>
<dbReference type="AlphaFoldDB" id="A0A914VY10"/>